<dbReference type="SUPFAM" id="SSF46689">
    <property type="entry name" value="Homeodomain-like"/>
    <property type="match status" value="2"/>
</dbReference>
<sequence>MGNYEKKGYLNSDFRIFHLTDQLVKEYQFHYHEFHKITIFIRGNVQYYIEGKTYELEPYDIVLVEKNDLHRIQVDGSVPYERIIVYISPGFMADYQNEEYDLSFCFQKAKEEHSHVLRIPSLEKSSLFKITNRLEKSFSDTEYASSLYRQVLFLEFMIQLNRAALKKRIEFLDTEHYNSKVIAILHYIHLHLTDALDIDSLADTFFISKYYMMRLFKAETGYTIGSYITYRRLLLARSLIEEGAPITEACFAAGFRDYSTFSRSYKAEFQEPPRSLQKSNSPQQPSPRPALTR</sequence>
<dbReference type="PROSITE" id="PS01124">
    <property type="entry name" value="HTH_ARAC_FAMILY_2"/>
    <property type="match status" value="1"/>
</dbReference>
<dbReference type="PANTHER" id="PTHR43280:SF34">
    <property type="entry name" value="ARAC-FAMILY TRANSCRIPTIONAL REGULATOR"/>
    <property type="match status" value="1"/>
</dbReference>
<name>N1ZY87_9FIRM</name>
<evidence type="ECO:0000313" key="9">
    <source>
        <dbReference type="Proteomes" id="UP000474104"/>
    </source>
</evidence>
<reference evidence="7" key="1">
    <citation type="submission" date="2018-10" db="EMBL/GenBank/DDBJ databases">
        <title>Schaedlerella arabinophila gen. nov. sp. nov., isolated from the mouse intestinal tract and comparative analysis with the genome of the closely related altered Schaedler flora strain ASF502.</title>
        <authorList>
            <person name="Miyake S."/>
            <person name="Soh M."/>
            <person name="Seedorf H."/>
        </authorList>
    </citation>
    <scope>NUCLEOTIDE SEQUENCE [LARGE SCALE GENOMIC DNA]</scope>
    <source>
        <strain evidence="7">DSM 106076</strain>
    </source>
</reference>
<dbReference type="PROSITE" id="PS00041">
    <property type="entry name" value="HTH_ARAC_FAMILY_1"/>
    <property type="match status" value="1"/>
</dbReference>
<feature type="compositionally biased region" description="Pro residues" evidence="4">
    <location>
        <begin position="284"/>
        <end position="293"/>
    </location>
</feature>
<evidence type="ECO:0000256" key="2">
    <source>
        <dbReference type="ARBA" id="ARBA00023125"/>
    </source>
</evidence>
<dbReference type="Pfam" id="PF02311">
    <property type="entry name" value="AraC_binding"/>
    <property type="match status" value="1"/>
</dbReference>
<keyword evidence="1" id="KW-0805">Transcription regulation</keyword>
<dbReference type="RefSeq" id="WP_004073015.1">
    <property type="nucleotide sequence ID" value="NZ_CASCYM010000037.1"/>
</dbReference>
<accession>N1ZY87</accession>
<dbReference type="eggNOG" id="COG2207">
    <property type="taxonomic scope" value="Bacteria"/>
</dbReference>
<gene>
    <name evidence="7" type="ORF">EBB54_01710</name>
    <name evidence="6" type="ORF">FMM80_29305</name>
</gene>
<dbReference type="GO" id="GO:0043565">
    <property type="term" value="F:sequence-specific DNA binding"/>
    <property type="evidence" value="ECO:0007669"/>
    <property type="project" value="InterPro"/>
</dbReference>
<proteinExistence type="predicted"/>
<dbReference type="AlphaFoldDB" id="N1ZY87"/>
<dbReference type="eggNOG" id="COG1917">
    <property type="taxonomic scope" value="Bacteria"/>
</dbReference>
<dbReference type="Gene3D" id="2.60.120.10">
    <property type="entry name" value="Jelly Rolls"/>
    <property type="match status" value="1"/>
</dbReference>
<evidence type="ECO:0000256" key="3">
    <source>
        <dbReference type="ARBA" id="ARBA00023163"/>
    </source>
</evidence>
<feature type="domain" description="HTH araC/xylS-type" evidence="5">
    <location>
        <begin position="182"/>
        <end position="279"/>
    </location>
</feature>
<evidence type="ECO:0000313" key="8">
    <source>
        <dbReference type="Proteomes" id="UP000274920"/>
    </source>
</evidence>
<evidence type="ECO:0000313" key="6">
    <source>
        <dbReference type="EMBL" id="NDO72503.1"/>
    </source>
</evidence>
<keyword evidence="3" id="KW-0804">Transcription</keyword>
<keyword evidence="2" id="KW-0238">DNA-binding</keyword>
<reference evidence="6 9" key="2">
    <citation type="submission" date="2019-07" db="EMBL/GenBank/DDBJ databases">
        <title>Draft genome sequences of 15 bacterial species constituting the stable defined intestinal microbiota of the GM15 gnotobiotic mouse model.</title>
        <authorList>
            <person name="Elie C."/>
            <person name="Mathieu A."/>
            <person name="Saliou A."/>
            <person name="Darnaud M."/>
            <person name="Leulier F."/>
            <person name="Tamellini A."/>
        </authorList>
    </citation>
    <scope>NUCLEOTIDE SEQUENCE [LARGE SCALE GENOMIC DNA]</scope>
    <source>
        <strain evidence="9">ASF 502</strain>
        <strain evidence="6">MD300</strain>
    </source>
</reference>
<dbReference type="InterPro" id="IPR003313">
    <property type="entry name" value="AraC-bd"/>
</dbReference>
<dbReference type="GO" id="GO:0003700">
    <property type="term" value="F:DNA-binding transcription factor activity"/>
    <property type="evidence" value="ECO:0007669"/>
    <property type="project" value="InterPro"/>
</dbReference>
<dbReference type="InterPro" id="IPR018060">
    <property type="entry name" value="HTH_AraC"/>
</dbReference>
<evidence type="ECO:0000259" key="5">
    <source>
        <dbReference type="PROSITE" id="PS01124"/>
    </source>
</evidence>
<accession>A0A426DBT8</accession>
<dbReference type="SMART" id="SM00342">
    <property type="entry name" value="HTH_ARAC"/>
    <property type="match status" value="1"/>
</dbReference>
<dbReference type="Pfam" id="PF12833">
    <property type="entry name" value="HTH_18"/>
    <property type="match status" value="1"/>
</dbReference>
<protein>
    <submittedName>
        <fullName evidence="6">AraC family transcriptional regulator</fullName>
    </submittedName>
    <submittedName>
        <fullName evidence="7">Helix-turn-helix domain-containing protein</fullName>
    </submittedName>
</protein>
<dbReference type="EMBL" id="VIRB01000167">
    <property type="protein sequence ID" value="NDO72503.1"/>
    <property type="molecule type" value="Genomic_DNA"/>
</dbReference>
<dbReference type="Gene3D" id="1.10.10.60">
    <property type="entry name" value="Homeodomain-like"/>
    <property type="match status" value="2"/>
</dbReference>
<dbReference type="InterPro" id="IPR009057">
    <property type="entry name" value="Homeodomain-like_sf"/>
</dbReference>
<dbReference type="EMBL" id="RHJS01000002">
    <property type="protein sequence ID" value="RRK30232.1"/>
    <property type="molecule type" value="Genomic_DNA"/>
</dbReference>
<comment type="caution">
    <text evidence="7">The sequence shown here is derived from an EMBL/GenBank/DDBJ whole genome shotgun (WGS) entry which is preliminary data.</text>
</comment>
<dbReference type="InterPro" id="IPR014710">
    <property type="entry name" value="RmlC-like_jellyroll"/>
</dbReference>
<dbReference type="PANTHER" id="PTHR43280">
    <property type="entry name" value="ARAC-FAMILY TRANSCRIPTIONAL REGULATOR"/>
    <property type="match status" value="1"/>
</dbReference>
<organism evidence="7 8">
    <name type="scientific">Schaedlerella arabinosiphila</name>
    <dbReference type="NCBI Taxonomy" id="2044587"/>
    <lineage>
        <taxon>Bacteria</taxon>
        <taxon>Bacillati</taxon>
        <taxon>Bacillota</taxon>
        <taxon>Clostridia</taxon>
        <taxon>Lachnospirales</taxon>
        <taxon>Lachnospiraceae</taxon>
        <taxon>Schaedlerella</taxon>
    </lineage>
</organism>
<dbReference type="HOGENOM" id="CLU_000445_88_3_9"/>
<evidence type="ECO:0000313" key="7">
    <source>
        <dbReference type="EMBL" id="RRK30232.1"/>
    </source>
</evidence>
<evidence type="ECO:0000256" key="1">
    <source>
        <dbReference type="ARBA" id="ARBA00023015"/>
    </source>
</evidence>
<feature type="region of interest" description="Disordered" evidence="4">
    <location>
        <begin position="268"/>
        <end position="293"/>
    </location>
</feature>
<evidence type="ECO:0000256" key="4">
    <source>
        <dbReference type="SAM" id="MobiDB-lite"/>
    </source>
</evidence>
<dbReference type="Proteomes" id="UP000474104">
    <property type="component" value="Unassembled WGS sequence"/>
</dbReference>
<keyword evidence="8" id="KW-1185">Reference proteome</keyword>
<dbReference type="Proteomes" id="UP000274920">
    <property type="component" value="Unassembled WGS sequence"/>
</dbReference>
<dbReference type="InterPro" id="IPR018062">
    <property type="entry name" value="HTH_AraC-typ_CS"/>
</dbReference>
<dbReference type="OrthoDB" id="9774814at2"/>
<dbReference type="SUPFAM" id="SSF51215">
    <property type="entry name" value="Regulatory protein AraC"/>
    <property type="match status" value="1"/>
</dbReference>
<dbReference type="InterPro" id="IPR037923">
    <property type="entry name" value="HTH-like"/>
</dbReference>
<dbReference type="STRING" id="2044587.C824_05521"/>